<comment type="caution">
    <text evidence="2">The sequence shown here is derived from an EMBL/GenBank/DDBJ whole genome shotgun (WGS) entry which is preliminary data.</text>
</comment>
<gene>
    <name evidence="2" type="ORF">GGR11_001621</name>
</gene>
<feature type="transmembrane region" description="Helical" evidence="1">
    <location>
        <begin position="80"/>
        <end position="100"/>
    </location>
</feature>
<dbReference type="RefSeq" id="WP_183196208.1">
    <property type="nucleotide sequence ID" value="NZ_JACIDA010000001.1"/>
</dbReference>
<keyword evidence="1" id="KW-1133">Transmembrane helix</keyword>
<dbReference type="EMBL" id="JACIDA010000001">
    <property type="protein sequence ID" value="MBB3872107.1"/>
    <property type="molecule type" value="Genomic_DNA"/>
</dbReference>
<dbReference type="AlphaFoldDB" id="A0A7W6A5J3"/>
<accession>A0A7W6A5J3</accession>
<dbReference type="Proteomes" id="UP000532936">
    <property type="component" value="Unassembled WGS sequence"/>
</dbReference>
<protein>
    <submittedName>
        <fullName evidence="2">Uncharacterized protein</fullName>
    </submittedName>
</protein>
<reference evidence="2 3" key="1">
    <citation type="submission" date="2020-08" db="EMBL/GenBank/DDBJ databases">
        <title>Genomic Encyclopedia of Type Strains, Phase IV (KMG-IV): sequencing the most valuable type-strain genomes for metagenomic binning, comparative biology and taxonomic classification.</title>
        <authorList>
            <person name="Goeker M."/>
        </authorList>
    </citation>
    <scope>NUCLEOTIDE SEQUENCE [LARGE SCALE GENOMIC DNA]</scope>
    <source>
        <strain evidence="2 3">DSM 14878</strain>
    </source>
</reference>
<proteinExistence type="predicted"/>
<organism evidence="2 3">
    <name type="scientific">Brevundimonas mediterranea</name>
    <dbReference type="NCBI Taxonomy" id="74329"/>
    <lineage>
        <taxon>Bacteria</taxon>
        <taxon>Pseudomonadati</taxon>
        <taxon>Pseudomonadota</taxon>
        <taxon>Alphaproteobacteria</taxon>
        <taxon>Caulobacterales</taxon>
        <taxon>Caulobacteraceae</taxon>
        <taxon>Brevundimonas</taxon>
    </lineage>
</organism>
<evidence type="ECO:0000256" key="1">
    <source>
        <dbReference type="SAM" id="Phobius"/>
    </source>
</evidence>
<feature type="transmembrane region" description="Helical" evidence="1">
    <location>
        <begin position="106"/>
        <end position="128"/>
    </location>
</feature>
<evidence type="ECO:0000313" key="2">
    <source>
        <dbReference type="EMBL" id="MBB3872107.1"/>
    </source>
</evidence>
<feature type="transmembrane region" description="Helical" evidence="1">
    <location>
        <begin position="6"/>
        <end position="24"/>
    </location>
</feature>
<name>A0A7W6A5J3_9CAUL</name>
<sequence>MPSPLWIFGTALTILALGLLIWKGGRPEREAAAGLFVAQLASGWVDHLVIGQFRWAVAVVSVSLLAWFVRLSLRYDRWWLLFAAGAQLLALGTHAASLFGSDVLTWSIVTTRMVVWVEIMILGLIGVWEATSAPYARPQTSLSATSRLA</sequence>
<feature type="transmembrane region" description="Helical" evidence="1">
    <location>
        <begin position="55"/>
        <end position="73"/>
    </location>
</feature>
<keyword evidence="1" id="KW-0812">Transmembrane</keyword>
<evidence type="ECO:0000313" key="3">
    <source>
        <dbReference type="Proteomes" id="UP000532936"/>
    </source>
</evidence>
<keyword evidence="1" id="KW-0472">Membrane</keyword>